<dbReference type="AlphaFoldDB" id="X0ZXP0"/>
<dbReference type="InterPro" id="IPR023214">
    <property type="entry name" value="HAD_sf"/>
</dbReference>
<proteinExistence type="predicted"/>
<dbReference type="Gene3D" id="3.40.50.1000">
    <property type="entry name" value="HAD superfamily/HAD-like"/>
    <property type="match status" value="2"/>
</dbReference>
<accession>X0ZXP0</accession>
<protein>
    <submittedName>
        <fullName evidence="1">Uncharacterized protein</fullName>
    </submittedName>
</protein>
<sequence>MKLIEKFQNFIIDLDGVIYIQDEPIHKAKEFIDELKKRDKKFIFLTNNSGRNSKGYRKKLKSMNIIVDDDKIITSSTATAKYLYENYNNEGKKAYVIGARALKDEIRKIGLNLIDGKNAHLADFVIIGKDPDFNYEMMKIANFAIRNGAIFIATNYDATFPTPEGEIPGAGAIVSSIETASEVKAKVIGKPNIYIMEIAISKFNGNKERTLIIGDRLETDILAGKIAGISTALVLTGVVSREEVSKSEIKPDWILDGIWSFLKE</sequence>
<dbReference type="GO" id="GO:0005737">
    <property type="term" value="C:cytoplasm"/>
    <property type="evidence" value="ECO:0007669"/>
    <property type="project" value="TreeGrafter"/>
</dbReference>
<dbReference type="InterPro" id="IPR006357">
    <property type="entry name" value="HAD-SF_hydro_IIA"/>
</dbReference>
<evidence type="ECO:0000313" key="1">
    <source>
        <dbReference type="EMBL" id="GAG74314.1"/>
    </source>
</evidence>
<dbReference type="Pfam" id="PF13344">
    <property type="entry name" value="Hydrolase_6"/>
    <property type="match status" value="1"/>
</dbReference>
<dbReference type="SUPFAM" id="SSF56784">
    <property type="entry name" value="HAD-like"/>
    <property type="match status" value="1"/>
</dbReference>
<dbReference type="Pfam" id="PF13242">
    <property type="entry name" value="Hydrolase_like"/>
    <property type="match status" value="1"/>
</dbReference>
<dbReference type="PIRSF" id="PIRSF000915">
    <property type="entry name" value="PGP-type_phosphatase"/>
    <property type="match status" value="1"/>
</dbReference>
<dbReference type="EMBL" id="BART01001991">
    <property type="protein sequence ID" value="GAG74314.1"/>
    <property type="molecule type" value="Genomic_DNA"/>
</dbReference>
<comment type="caution">
    <text evidence="1">The sequence shown here is derived from an EMBL/GenBank/DDBJ whole genome shotgun (WGS) entry which is preliminary data.</text>
</comment>
<dbReference type="SFLD" id="SFLDS00003">
    <property type="entry name" value="Haloacid_Dehalogenase"/>
    <property type="match status" value="1"/>
</dbReference>
<dbReference type="GO" id="GO:0016791">
    <property type="term" value="F:phosphatase activity"/>
    <property type="evidence" value="ECO:0007669"/>
    <property type="project" value="TreeGrafter"/>
</dbReference>
<gene>
    <name evidence="1" type="ORF">S01H4_06454</name>
</gene>
<name>X0ZXP0_9ZZZZ</name>
<dbReference type="InterPro" id="IPR036412">
    <property type="entry name" value="HAD-like_sf"/>
</dbReference>
<organism evidence="1">
    <name type="scientific">marine sediment metagenome</name>
    <dbReference type="NCBI Taxonomy" id="412755"/>
    <lineage>
        <taxon>unclassified sequences</taxon>
        <taxon>metagenomes</taxon>
        <taxon>ecological metagenomes</taxon>
    </lineage>
</organism>
<dbReference type="PANTHER" id="PTHR19288:SF46">
    <property type="entry name" value="HALOACID DEHALOGENASE-LIKE HYDROLASE DOMAIN-CONTAINING PROTEIN 2"/>
    <property type="match status" value="1"/>
</dbReference>
<dbReference type="PANTHER" id="PTHR19288">
    <property type="entry name" value="4-NITROPHENYLPHOSPHATASE-RELATED"/>
    <property type="match status" value="1"/>
</dbReference>
<dbReference type="SFLD" id="SFLDG01129">
    <property type="entry name" value="C1.5:_HAD__Beta-PGM__Phosphata"/>
    <property type="match status" value="1"/>
</dbReference>
<reference evidence="1" key="1">
    <citation type="journal article" date="2014" name="Front. Microbiol.">
        <title>High frequency of phylogenetically diverse reductive dehalogenase-homologous genes in deep subseafloor sedimentary metagenomes.</title>
        <authorList>
            <person name="Kawai M."/>
            <person name="Futagami T."/>
            <person name="Toyoda A."/>
            <person name="Takaki Y."/>
            <person name="Nishi S."/>
            <person name="Hori S."/>
            <person name="Arai W."/>
            <person name="Tsubouchi T."/>
            <person name="Morono Y."/>
            <person name="Uchiyama I."/>
            <person name="Ito T."/>
            <person name="Fujiyama A."/>
            <person name="Inagaki F."/>
            <person name="Takami H."/>
        </authorList>
    </citation>
    <scope>NUCLEOTIDE SEQUENCE</scope>
    <source>
        <strain evidence="1">Expedition CK06-06</strain>
    </source>
</reference>
<dbReference type="NCBIfam" id="TIGR01460">
    <property type="entry name" value="HAD-SF-IIA"/>
    <property type="match status" value="1"/>
</dbReference>